<dbReference type="RefSeq" id="WP_037289346.1">
    <property type="nucleotide sequence ID" value="NZ_JEOB01000004.1"/>
</dbReference>
<organism evidence="1 2">
    <name type="scientific">Ruminococcus albus SY3</name>
    <dbReference type="NCBI Taxonomy" id="1341156"/>
    <lineage>
        <taxon>Bacteria</taxon>
        <taxon>Bacillati</taxon>
        <taxon>Bacillota</taxon>
        <taxon>Clostridia</taxon>
        <taxon>Eubacteriales</taxon>
        <taxon>Oscillospiraceae</taxon>
        <taxon>Ruminococcus</taxon>
    </lineage>
</organism>
<comment type="caution">
    <text evidence="1">The sequence shown here is derived from an EMBL/GenBank/DDBJ whole genome shotgun (WGS) entry which is preliminary data.</text>
</comment>
<proteinExistence type="predicted"/>
<evidence type="ECO:0000313" key="2">
    <source>
        <dbReference type="Proteomes" id="UP000021369"/>
    </source>
</evidence>
<gene>
    <name evidence="1" type="ORF">RASY3_14520</name>
</gene>
<protein>
    <submittedName>
        <fullName evidence="1">Uncharacterized protein</fullName>
    </submittedName>
</protein>
<dbReference type="PATRIC" id="fig|1341156.4.peg.2553"/>
<sequence length="271" mass="30722">MMNKNSLRNGDMVVMNNGKKATYMVVNGTPIFRYHTKAGSFSYVNKYSDSLVHPSNHDYSVREVYRVRTDVAEKVRGDAIFNPDKMYEYGENISNRYFYDNDVSSNTDATDFGAKIYDIQGTKTGDLIIFANGKTGTVFRDMPNCPDIVRFHTEKNSFMPLTRWDGLDHKSKAEYNIEKIYRASTEGDASKLYDVIGHPDRMMESGILFFDANADLNEDDYSTVADNLACGYHMFNVDLEDTKTETSDTVTELLKILGANTKIISELIAKL</sequence>
<dbReference type="AlphaFoldDB" id="A0A011UD59"/>
<evidence type="ECO:0000313" key="1">
    <source>
        <dbReference type="EMBL" id="EXM38534.1"/>
    </source>
</evidence>
<accession>A0A011UD59</accession>
<dbReference type="EMBL" id="JEOB01000004">
    <property type="protein sequence ID" value="EXM38534.1"/>
    <property type="molecule type" value="Genomic_DNA"/>
</dbReference>
<reference evidence="1 2" key="1">
    <citation type="submission" date="2013-06" db="EMBL/GenBank/DDBJ databases">
        <title>Rumen cellulosomics: divergent fiber-degrading strategies revealed by comparative genome-wide analysis of six Ruminococcal strains.</title>
        <authorList>
            <person name="Dassa B."/>
            <person name="Borovok I."/>
            <person name="Lamed R."/>
            <person name="Flint H."/>
            <person name="Yeoman C.J."/>
            <person name="White B."/>
            <person name="Bayer E.A."/>
        </authorList>
    </citation>
    <scope>NUCLEOTIDE SEQUENCE [LARGE SCALE GENOMIC DNA]</scope>
    <source>
        <strain evidence="1 2">SY3</strain>
    </source>
</reference>
<name>A0A011UD59_RUMAL</name>
<dbReference type="Proteomes" id="UP000021369">
    <property type="component" value="Unassembled WGS sequence"/>
</dbReference>
<keyword evidence="2" id="KW-1185">Reference proteome</keyword>